<dbReference type="GeneID" id="66116442"/>
<reference evidence="4" key="1">
    <citation type="submission" date="2021-03" db="EMBL/GenBank/DDBJ databases">
        <authorList>
            <person name="Palmer J.M."/>
        </authorList>
    </citation>
    <scope>NUCLEOTIDE SEQUENCE</scope>
    <source>
        <strain evidence="4">ARV_011</strain>
    </source>
</reference>
<sequence>MITAAGPARKGYDIRLSFKSSKRGAADSHRRIGVIPSDSRTPKSTPAPQQITLDFLGSTSSLSSSSSSERNNSTMTTEQQEAPTPTMEQHKTPPPTSFSTSSHNLEEFCPELYEGLELILNSPKEGGTKTTDTIIKTSSIGEGKFIDDGFSMMNFEILDFIGKTKVFEDNSDHKYTAKHSFLTDLKITNIEDTQLLEQELSTVEEEMKTAGSRSDGSGGAVLSLSHQEENMMLKHFFRKLLPLLDAHPDSPWPSLALKYCDFNIARSCFISLACIHIYESRKGGNEYYQQGLAHINNAMNHLIKYLSVNNEEAKKTEINSYMVLVLINVHVLFSVLEKGISKLSRFLYKVFASLCQESEVYGLLMENDSQRLLVIVLSWYDTITAVVSPDCRLPFCSPSWYGVYTDSISSIKMMGCPGEILRAISKVTLLRHELYNNKVESSFDSVQQDYHTIKQEFMSYREFVPLGLGGESFNLTLKGAQCWSLAGLVCLTRTVKPPSWEMHIQRYVHEFIDVYGSMDPISPTVTQMVWPVYAIGCECTTEYERQSLLQFMDTLYTNAQMGTLHTLKQIVLNVWELGLTQEEILSQWLKDGQEYLPL</sequence>
<dbReference type="InterPro" id="IPR021858">
    <property type="entry name" value="Fun_TF"/>
</dbReference>
<feature type="compositionally biased region" description="Low complexity" evidence="3">
    <location>
        <begin position="58"/>
        <end position="68"/>
    </location>
</feature>
<dbReference type="AlphaFoldDB" id="A0A9P8AGY2"/>
<keyword evidence="5" id="KW-1185">Reference proteome</keyword>
<dbReference type="Proteomes" id="UP000790833">
    <property type="component" value="Unassembled WGS sequence"/>
</dbReference>
<organism evidence="4 5">
    <name type="scientific">Scheffersomyces spartinae</name>
    <dbReference type="NCBI Taxonomy" id="45513"/>
    <lineage>
        <taxon>Eukaryota</taxon>
        <taxon>Fungi</taxon>
        <taxon>Dikarya</taxon>
        <taxon>Ascomycota</taxon>
        <taxon>Saccharomycotina</taxon>
        <taxon>Pichiomycetes</taxon>
        <taxon>Debaryomycetaceae</taxon>
        <taxon>Scheffersomyces</taxon>
    </lineage>
</organism>
<dbReference type="GO" id="GO:0005634">
    <property type="term" value="C:nucleus"/>
    <property type="evidence" value="ECO:0007669"/>
    <property type="project" value="UniProtKB-SubCell"/>
</dbReference>
<dbReference type="RefSeq" id="XP_043047114.1">
    <property type="nucleotide sequence ID" value="XM_043193804.1"/>
</dbReference>
<evidence type="ECO:0000313" key="5">
    <source>
        <dbReference type="Proteomes" id="UP000790833"/>
    </source>
</evidence>
<comment type="subcellular location">
    <subcellularLocation>
        <location evidence="1">Nucleus</location>
    </subcellularLocation>
</comment>
<dbReference type="PANTHER" id="PTHR37534:SF46">
    <property type="entry name" value="ZN(II)2CYS6 TRANSCRIPTION FACTOR (EUROFUNG)"/>
    <property type="match status" value="1"/>
</dbReference>
<evidence type="ECO:0000256" key="2">
    <source>
        <dbReference type="ARBA" id="ARBA00023242"/>
    </source>
</evidence>
<evidence type="ECO:0000256" key="3">
    <source>
        <dbReference type="SAM" id="MobiDB-lite"/>
    </source>
</evidence>
<dbReference type="PANTHER" id="PTHR37534">
    <property type="entry name" value="TRANSCRIPTIONAL ACTIVATOR PROTEIN UGA3"/>
    <property type="match status" value="1"/>
</dbReference>
<evidence type="ECO:0000256" key="1">
    <source>
        <dbReference type="ARBA" id="ARBA00004123"/>
    </source>
</evidence>
<evidence type="ECO:0000313" key="4">
    <source>
        <dbReference type="EMBL" id="KAG7191562.1"/>
    </source>
</evidence>
<accession>A0A9P8AGY2</accession>
<dbReference type="OrthoDB" id="3598904at2759"/>
<feature type="region of interest" description="Disordered" evidence="3">
    <location>
        <begin position="18"/>
        <end position="103"/>
    </location>
</feature>
<dbReference type="Pfam" id="PF11951">
    <property type="entry name" value="Fungal_trans_2"/>
    <property type="match status" value="1"/>
</dbReference>
<proteinExistence type="predicted"/>
<comment type="caution">
    <text evidence="4">The sequence shown here is derived from an EMBL/GenBank/DDBJ whole genome shotgun (WGS) entry which is preliminary data.</text>
</comment>
<feature type="compositionally biased region" description="Polar residues" evidence="3">
    <location>
        <begin position="38"/>
        <end position="52"/>
    </location>
</feature>
<protein>
    <submittedName>
        <fullName evidence="4">Uncharacterized protein</fullName>
    </submittedName>
</protein>
<keyword evidence="2" id="KW-0539">Nucleus</keyword>
<gene>
    <name evidence="4" type="ORF">KQ657_003068</name>
</gene>
<dbReference type="EMBL" id="JAHMUF010000027">
    <property type="protein sequence ID" value="KAG7191562.1"/>
    <property type="molecule type" value="Genomic_DNA"/>
</dbReference>
<feature type="compositionally biased region" description="Polar residues" evidence="3">
    <location>
        <begin position="69"/>
        <end position="87"/>
    </location>
</feature>
<name>A0A9P8AGY2_9ASCO</name>